<dbReference type="Pfam" id="PF16198">
    <property type="entry name" value="TruB_C_2"/>
    <property type="match status" value="1"/>
</dbReference>
<dbReference type="NCBIfam" id="TIGR00431">
    <property type="entry name" value="TruB"/>
    <property type="match status" value="1"/>
</dbReference>
<feature type="domain" description="tRNA pseudouridylate synthase B C-terminal" evidence="7">
    <location>
        <begin position="177"/>
        <end position="221"/>
    </location>
</feature>
<dbReference type="AlphaFoldDB" id="A0A7W1WQV7"/>
<comment type="similarity">
    <text evidence="2 5">Belongs to the pseudouridine synthase TruB family. Type 1 subfamily.</text>
</comment>
<evidence type="ECO:0000256" key="4">
    <source>
        <dbReference type="ARBA" id="ARBA00023235"/>
    </source>
</evidence>
<keyword evidence="9" id="KW-1185">Reference proteome</keyword>
<dbReference type="Gene3D" id="3.30.2350.10">
    <property type="entry name" value="Pseudouridine synthase"/>
    <property type="match status" value="1"/>
</dbReference>
<dbReference type="EC" id="5.4.99.25" evidence="5"/>
<comment type="caution">
    <text evidence="8">The sequence shown here is derived from an EMBL/GenBank/DDBJ whole genome shotgun (WGS) entry which is preliminary data.</text>
</comment>
<dbReference type="GO" id="GO:0003723">
    <property type="term" value="F:RNA binding"/>
    <property type="evidence" value="ECO:0007669"/>
    <property type="project" value="InterPro"/>
</dbReference>
<dbReference type="GO" id="GO:1990481">
    <property type="term" value="P:mRNA pseudouridine synthesis"/>
    <property type="evidence" value="ECO:0007669"/>
    <property type="project" value="TreeGrafter"/>
</dbReference>
<comment type="catalytic activity">
    <reaction evidence="1 5">
        <text>uridine(55) in tRNA = pseudouridine(55) in tRNA</text>
        <dbReference type="Rhea" id="RHEA:42532"/>
        <dbReference type="Rhea" id="RHEA-COMP:10101"/>
        <dbReference type="Rhea" id="RHEA-COMP:10102"/>
        <dbReference type="ChEBI" id="CHEBI:65314"/>
        <dbReference type="ChEBI" id="CHEBI:65315"/>
        <dbReference type="EC" id="5.4.99.25"/>
    </reaction>
</comment>
<evidence type="ECO:0000259" key="6">
    <source>
        <dbReference type="Pfam" id="PF01509"/>
    </source>
</evidence>
<dbReference type="RefSeq" id="WP_181751623.1">
    <property type="nucleotide sequence ID" value="NZ_JACEIQ010000007.1"/>
</dbReference>
<dbReference type="SUPFAM" id="SSF55120">
    <property type="entry name" value="Pseudouridine synthase"/>
    <property type="match status" value="1"/>
</dbReference>
<evidence type="ECO:0000256" key="3">
    <source>
        <dbReference type="ARBA" id="ARBA00022694"/>
    </source>
</evidence>
<evidence type="ECO:0000256" key="5">
    <source>
        <dbReference type="HAMAP-Rule" id="MF_01080"/>
    </source>
</evidence>
<dbReference type="GO" id="GO:0160148">
    <property type="term" value="F:tRNA pseudouridine(55) synthase activity"/>
    <property type="evidence" value="ECO:0007669"/>
    <property type="project" value="UniProtKB-EC"/>
</dbReference>
<evidence type="ECO:0000256" key="2">
    <source>
        <dbReference type="ARBA" id="ARBA00005642"/>
    </source>
</evidence>
<dbReference type="InterPro" id="IPR020103">
    <property type="entry name" value="PsdUridine_synth_cat_dom_sf"/>
</dbReference>
<dbReference type="CDD" id="cd02573">
    <property type="entry name" value="PseudoU_synth_EcTruB"/>
    <property type="match status" value="1"/>
</dbReference>
<feature type="active site" description="Nucleophile" evidence="5">
    <location>
        <position position="40"/>
    </location>
</feature>
<reference evidence="8 9" key="1">
    <citation type="submission" date="2020-07" db="EMBL/GenBank/DDBJ databases">
        <authorList>
            <person name="Feng H."/>
        </authorList>
    </citation>
    <scope>NUCLEOTIDE SEQUENCE [LARGE SCALE GENOMIC DNA]</scope>
    <source>
        <strain evidence="9">s-10</strain>
    </source>
</reference>
<dbReference type="InterPro" id="IPR032819">
    <property type="entry name" value="TruB_C"/>
</dbReference>
<dbReference type="GO" id="GO:0031119">
    <property type="term" value="P:tRNA pseudouridine synthesis"/>
    <property type="evidence" value="ECO:0007669"/>
    <property type="project" value="UniProtKB-UniRule"/>
</dbReference>
<dbReference type="HAMAP" id="MF_01080">
    <property type="entry name" value="TruB_bact"/>
    <property type="match status" value="1"/>
</dbReference>
<dbReference type="EMBL" id="JACEIQ010000007">
    <property type="protein sequence ID" value="MBA4494376.1"/>
    <property type="molecule type" value="Genomic_DNA"/>
</dbReference>
<dbReference type="FunFam" id="3.30.2350.10:FF:000011">
    <property type="entry name" value="tRNA pseudouridine synthase B"/>
    <property type="match status" value="1"/>
</dbReference>
<gene>
    <name evidence="5 8" type="primary">truB</name>
    <name evidence="8" type="ORF">H1191_08670</name>
</gene>
<organism evidence="8 9">
    <name type="scientific">Paenactinomyces guangxiensis</name>
    <dbReference type="NCBI Taxonomy" id="1490290"/>
    <lineage>
        <taxon>Bacteria</taxon>
        <taxon>Bacillati</taxon>
        <taxon>Bacillota</taxon>
        <taxon>Bacilli</taxon>
        <taxon>Bacillales</taxon>
        <taxon>Thermoactinomycetaceae</taxon>
        <taxon>Paenactinomyces</taxon>
    </lineage>
</organism>
<dbReference type="PANTHER" id="PTHR13767:SF2">
    <property type="entry name" value="PSEUDOURIDYLATE SYNTHASE TRUB1"/>
    <property type="match status" value="1"/>
</dbReference>
<keyword evidence="3 5" id="KW-0819">tRNA processing</keyword>
<dbReference type="InterPro" id="IPR014780">
    <property type="entry name" value="tRNA_psdUridine_synth_TruB"/>
</dbReference>
<keyword evidence="4 5" id="KW-0413">Isomerase</keyword>
<dbReference type="InterPro" id="IPR002501">
    <property type="entry name" value="PsdUridine_synth_N"/>
</dbReference>
<evidence type="ECO:0000313" key="8">
    <source>
        <dbReference type="EMBL" id="MBA4494376.1"/>
    </source>
</evidence>
<name>A0A7W1WQV7_9BACL</name>
<dbReference type="Proteomes" id="UP000535491">
    <property type="component" value="Unassembled WGS sequence"/>
</dbReference>
<comment type="function">
    <text evidence="5">Responsible for synthesis of pseudouridine from uracil-55 in the psi GC loop of transfer RNAs.</text>
</comment>
<sequence length="305" mass="33847">MTIHGIIPVYKPKGYTSHDIVARVRRLAGQKKVGHTGTLDPEVEGVLPVCLGQATRLVEYIQEMPKRYSGSFMLGISTDTQDQTGTVLEKAVVSNIDLPTVEKVFGQFHGEIKQIPPMYSAVKVQGRRLYDLARSGHEVERPSRKVTIYQLICTGFTPGEYPVVHFDVICSKGTYIRTLCVDIGQALGVPAHMCSLTRTESGPFHLDDCYTLDELQQVSEQQAWVDVLTALDEVLGQFPSLIVSVEDAARVLDGWPLRLENGPLSLYKEGTLLRVYSETGSFCALYRLGQEGLAKPEKVFRDVES</sequence>
<evidence type="ECO:0000313" key="9">
    <source>
        <dbReference type="Proteomes" id="UP000535491"/>
    </source>
</evidence>
<dbReference type="PANTHER" id="PTHR13767">
    <property type="entry name" value="TRNA-PSEUDOURIDINE SYNTHASE"/>
    <property type="match status" value="1"/>
</dbReference>
<evidence type="ECO:0000256" key="1">
    <source>
        <dbReference type="ARBA" id="ARBA00000385"/>
    </source>
</evidence>
<dbReference type="Pfam" id="PF01509">
    <property type="entry name" value="TruB_N"/>
    <property type="match status" value="1"/>
</dbReference>
<accession>A0A7W1WQV7</accession>
<protein>
    <recommendedName>
        <fullName evidence="5">tRNA pseudouridine synthase B</fullName>
        <ecNumber evidence="5">5.4.99.25</ecNumber>
    </recommendedName>
    <alternativeName>
        <fullName evidence="5">tRNA pseudouridine(55) synthase</fullName>
        <shortName evidence="5">Psi55 synthase</shortName>
    </alternativeName>
    <alternativeName>
        <fullName evidence="5">tRNA pseudouridylate synthase</fullName>
    </alternativeName>
    <alternativeName>
        <fullName evidence="5">tRNA-uridine isomerase</fullName>
    </alternativeName>
</protein>
<proteinExistence type="inferred from homology"/>
<evidence type="ECO:0000259" key="7">
    <source>
        <dbReference type="Pfam" id="PF16198"/>
    </source>
</evidence>
<feature type="domain" description="Pseudouridine synthase II N-terminal" evidence="6">
    <location>
        <begin position="25"/>
        <end position="176"/>
    </location>
</feature>